<dbReference type="STRING" id="1353528.DT23_13800"/>
<comment type="caution">
    <text evidence="1">The sequence shown here is derived from an EMBL/GenBank/DDBJ whole genome shotgun (WGS) entry which is preliminary data.</text>
</comment>
<gene>
    <name evidence="1" type="ORF">DT23_13800</name>
</gene>
<sequence>MTEASSQPPIDTRNLDFEWIRQEVEAANGSFYETEHHVITHVPGQERLVVSFDNLASLEAQGPRKPWGYEMVRERQWGSLGVMIKAKDWFRSIELSSYLTELRDQGLFSSYPAVSMYGSSMGGYGACLFAPLAPGCTVVAFAPQSSLSAQDAPFEKRYRYARRNYDWTRPEWRDAAQGLPHAGKAYLIYDPTVSEDQLHARRLHGSKVIDLAWPDLTHKVPPSLKRMGILKPVSLGMLEGSMTKTQFHKLLRVRMKTSVYVHRMLERASAKGHHALVEQAISGLPTDVVNWKIRQLRRQNSRMAHAVPAL</sequence>
<evidence type="ECO:0000313" key="1">
    <source>
        <dbReference type="EMBL" id="KEO60193.1"/>
    </source>
</evidence>
<dbReference type="EMBL" id="AUNB01000021">
    <property type="protein sequence ID" value="KEO60193.1"/>
    <property type="molecule type" value="Genomic_DNA"/>
</dbReference>
<organism evidence="1 2">
    <name type="scientific">Thioclava indica</name>
    <dbReference type="NCBI Taxonomy" id="1353528"/>
    <lineage>
        <taxon>Bacteria</taxon>
        <taxon>Pseudomonadati</taxon>
        <taxon>Pseudomonadota</taxon>
        <taxon>Alphaproteobacteria</taxon>
        <taxon>Rhodobacterales</taxon>
        <taxon>Paracoccaceae</taxon>
        <taxon>Thioclava</taxon>
    </lineage>
</organism>
<evidence type="ECO:0000313" key="2">
    <source>
        <dbReference type="Proteomes" id="UP000027471"/>
    </source>
</evidence>
<keyword evidence="2" id="KW-1185">Reference proteome</keyword>
<dbReference type="OrthoDB" id="7843421at2"/>
<accession>A0A074JXA0</accession>
<dbReference type="SUPFAM" id="SSF53474">
    <property type="entry name" value="alpha/beta-Hydrolases"/>
    <property type="match status" value="1"/>
</dbReference>
<proteinExistence type="predicted"/>
<evidence type="ECO:0008006" key="3">
    <source>
        <dbReference type="Google" id="ProtNLM"/>
    </source>
</evidence>
<dbReference type="InterPro" id="IPR029058">
    <property type="entry name" value="AB_hydrolase_fold"/>
</dbReference>
<name>A0A074JXA0_9RHOB</name>
<dbReference type="eggNOG" id="COG2327">
    <property type="taxonomic scope" value="Bacteria"/>
</dbReference>
<reference evidence="1 2" key="1">
    <citation type="journal article" date="2015" name="Antonie Van Leeuwenhoek">
        <title>Thioclava indica sp. nov., isolated from surface seawater of the Indian Ocean.</title>
        <authorList>
            <person name="Liu Y."/>
            <person name="Lai Q."/>
            <person name="Du J."/>
            <person name="Xu H."/>
            <person name="Jiang L."/>
            <person name="Shao Z."/>
        </authorList>
    </citation>
    <scope>NUCLEOTIDE SEQUENCE [LARGE SCALE GENOMIC DNA]</scope>
    <source>
        <strain evidence="1 2">DT23-4</strain>
    </source>
</reference>
<dbReference type="Proteomes" id="UP000027471">
    <property type="component" value="Unassembled WGS sequence"/>
</dbReference>
<dbReference type="RefSeq" id="WP_038130270.1">
    <property type="nucleotide sequence ID" value="NZ_AUNB01000021.1"/>
</dbReference>
<dbReference type="AlphaFoldDB" id="A0A074JXA0"/>
<protein>
    <recommendedName>
        <fullName evidence="3">Phosphoadenosine phosphosulfate reductase</fullName>
    </recommendedName>
</protein>